<comment type="function">
    <text evidence="4">Involved in the third step of the chorismate pathway, which leads to the biosynthesis of aromatic amino acids. Catalyzes the cis-dehydration of 3-dehydroquinate (DHQ) and introduces the first double bond of the aromatic ring to yield 3-dehydroshikimate.</text>
</comment>
<comment type="caution">
    <text evidence="4">Lacks conserved residue(s) required for the propagation of feature annotation.</text>
</comment>
<feature type="binding site" evidence="4">
    <location>
        <position position="211"/>
    </location>
    <ligand>
        <name>3-dehydroquinate</name>
        <dbReference type="ChEBI" id="CHEBI:32364"/>
    </ligand>
</feature>
<gene>
    <name evidence="4 5" type="primary">aroD</name>
    <name evidence="5" type="ORF">KUA55_17425</name>
</gene>
<dbReference type="CDD" id="cd00502">
    <property type="entry name" value="DHQase_I"/>
    <property type="match status" value="1"/>
</dbReference>
<dbReference type="PANTHER" id="PTHR43699:SF1">
    <property type="entry name" value="3-DEHYDROQUINATE DEHYDRATASE"/>
    <property type="match status" value="1"/>
</dbReference>
<dbReference type="InterPro" id="IPR001381">
    <property type="entry name" value="DHquinase_I"/>
</dbReference>
<evidence type="ECO:0000256" key="1">
    <source>
        <dbReference type="ARBA" id="ARBA00023141"/>
    </source>
</evidence>
<dbReference type="InterPro" id="IPR050146">
    <property type="entry name" value="Type-I_3-dehydroquinase"/>
</dbReference>
<keyword evidence="2 4" id="KW-0456">Lyase</keyword>
<dbReference type="EC" id="4.2.1.10" evidence="4"/>
<dbReference type="EMBL" id="JAHUZB010000012">
    <property type="protein sequence ID" value="MBV7392440.1"/>
    <property type="molecule type" value="Genomic_DNA"/>
</dbReference>
<dbReference type="GO" id="GO:0003855">
    <property type="term" value="F:3-dehydroquinate dehydratase activity"/>
    <property type="evidence" value="ECO:0007669"/>
    <property type="project" value="UniProtKB-EC"/>
</dbReference>
<proteinExistence type="inferred from homology"/>
<evidence type="ECO:0000313" key="6">
    <source>
        <dbReference type="Proteomes" id="UP000774130"/>
    </source>
</evidence>
<comment type="subunit">
    <text evidence="4">Homodimer.</text>
</comment>
<comment type="pathway">
    <text evidence="4">Metabolic intermediate biosynthesis; chorismate biosynthesis; chorismate from D-erythrose 4-phosphate and phosphoenolpyruvate: step 3/7.</text>
</comment>
<comment type="catalytic activity">
    <reaction evidence="4">
        <text>3-dehydroquinate = 3-dehydroshikimate + H2O</text>
        <dbReference type="Rhea" id="RHEA:21096"/>
        <dbReference type="ChEBI" id="CHEBI:15377"/>
        <dbReference type="ChEBI" id="CHEBI:16630"/>
        <dbReference type="ChEBI" id="CHEBI:32364"/>
        <dbReference type="EC" id="4.2.1.10"/>
    </reaction>
</comment>
<feature type="active site" description="Schiff-base intermediate with substrate" evidence="4">
    <location>
        <position position="169"/>
    </location>
</feature>
<dbReference type="HAMAP" id="MF_00214">
    <property type="entry name" value="AroD"/>
    <property type="match status" value="1"/>
</dbReference>
<feature type="binding site" evidence="4">
    <location>
        <position position="235"/>
    </location>
    <ligand>
        <name>3-dehydroquinate</name>
        <dbReference type="ChEBI" id="CHEBI:32364"/>
    </ligand>
</feature>
<name>A0ABS6THT7_9ENTE</name>
<keyword evidence="3 4" id="KW-0704">Schiff base</keyword>
<comment type="similarity">
    <text evidence="4">Belongs to the type-I 3-dehydroquinase family.</text>
</comment>
<evidence type="ECO:0000256" key="2">
    <source>
        <dbReference type="ARBA" id="ARBA00023239"/>
    </source>
</evidence>
<dbReference type="PANTHER" id="PTHR43699">
    <property type="entry name" value="3-DEHYDROQUINATE DEHYDRATASE"/>
    <property type="match status" value="1"/>
</dbReference>
<feature type="binding site" evidence="4">
    <location>
        <position position="231"/>
    </location>
    <ligand>
        <name>3-dehydroquinate</name>
        <dbReference type="ChEBI" id="CHEBI:32364"/>
    </ligand>
</feature>
<comment type="caution">
    <text evidence="5">The sequence shown here is derived from an EMBL/GenBank/DDBJ whole genome shotgun (WGS) entry which is preliminary data.</text>
</comment>
<feature type="binding site" evidence="4">
    <location>
        <position position="81"/>
    </location>
    <ligand>
        <name>3-dehydroquinate</name>
        <dbReference type="ChEBI" id="CHEBI:32364"/>
    </ligand>
</feature>
<dbReference type="Pfam" id="PF01487">
    <property type="entry name" value="DHquinase_I"/>
    <property type="match status" value="1"/>
</dbReference>
<reference evidence="5 6" key="1">
    <citation type="submission" date="2021-06" db="EMBL/GenBank/DDBJ databases">
        <title>Enterococcus alishanensis sp. nov., a novel lactic acid bacterium isolated from fresh coffee beans.</title>
        <authorList>
            <person name="Chen Y.-S."/>
        </authorList>
    </citation>
    <scope>NUCLEOTIDE SEQUENCE [LARGE SCALE GENOMIC DNA]</scope>
    <source>
        <strain evidence="5 6">ALS3</strain>
    </source>
</reference>
<dbReference type="Proteomes" id="UP000774130">
    <property type="component" value="Unassembled WGS sequence"/>
</dbReference>
<keyword evidence="4" id="KW-0028">Amino-acid biosynthesis</keyword>
<accession>A0ABS6THT7</accession>
<evidence type="ECO:0000256" key="4">
    <source>
        <dbReference type="HAMAP-Rule" id="MF_00214"/>
    </source>
</evidence>
<keyword evidence="1 4" id="KW-0057">Aromatic amino acid biosynthesis</keyword>
<evidence type="ECO:0000313" key="5">
    <source>
        <dbReference type="EMBL" id="MBV7392440.1"/>
    </source>
</evidence>
<feature type="binding site" evidence="4">
    <location>
        <begin position="45"/>
        <end position="47"/>
    </location>
    <ligand>
        <name>3-dehydroquinate</name>
        <dbReference type="ChEBI" id="CHEBI:32364"/>
    </ligand>
</feature>
<protein>
    <recommendedName>
        <fullName evidence="4">3-dehydroquinate dehydratase</fullName>
        <shortName evidence="4">3-dehydroquinase</shortName>
        <ecNumber evidence="4">4.2.1.10</ecNumber>
    </recommendedName>
    <alternativeName>
        <fullName evidence="4">Type I DHQase</fullName>
    </alternativeName>
    <alternativeName>
        <fullName evidence="4">Type I dehydroquinase</fullName>
        <shortName evidence="4">DHQ1</shortName>
    </alternativeName>
</protein>
<dbReference type="NCBIfam" id="TIGR01093">
    <property type="entry name" value="aroD"/>
    <property type="match status" value="1"/>
</dbReference>
<feature type="active site" description="Proton donor/acceptor" evidence="4">
    <location>
        <position position="142"/>
    </location>
</feature>
<organism evidence="5 6">
    <name type="scientific">Enterococcus alishanensis</name>
    <dbReference type="NCBI Taxonomy" id="1303817"/>
    <lineage>
        <taxon>Bacteria</taxon>
        <taxon>Bacillati</taxon>
        <taxon>Bacillota</taxon>
        <taxon>Bacilli</taxon>
        <taxon>Lactobacillales</taxon>
        <taxon>Enterococcaceae</taxon>
        <taxon>Enterococcus</taxon>
    </lineage>
</organism>
<keyword evidence="6" id="KW-1185">Reference proteome</keyword>
<evidence type="ECO:0000256" key="3">
    <source>
        <dbReference type="ARBA" id="ARBA00023270"/>
    </source>
</evidence>
<sequence length="249" mass="28025">MMAVQIRDMRLDAGKPKICVPIIGETFDEIMSQASQAKVNGDIVEWRADYYKNLQDDEELLLTLLALREELRNIPLIFNLRTVEEGGQADLPLSEYRRINEFAVTSRSIDVADIELTHVDTLGTTFIRWMQALDVKVILSDHNYSETPEDAVLLFRLNMMEHWGADIAKLVVVPQNQSDVIRLMRTTLKAQTFVNLPIVSVSQGNLGKLSRVAGYLDGSCMTYGHLPGLASAPGQLEVEKLKLFLDEFS</sequence>